<name>A0ABP8C540_9ACTN</name>
<comment type="caution">
    <text evidence="1">The sequence shown here is derived from an EMBL/GenBank/DDBJ whole genome shotgun (WGS) entry which is preliminary data.</text>
</comment>
<evidence type="ECO:0000313" key="1">
    <source>
        <dbReference type="EMBL" id="GAA4233877.1"/>
    </source>
</evidence>
<accession>A0ABP8C540</accession>
<gene>
    <name evidence="1" type="ORF">GCM10022254_37390</name>
</gene>
<dbReference type="Proteomes" id="UP001501710">
    <property type="component" value="Unassembled WGS sequence"/>
</dbReference>
<protein>
    <submittedName>
        <fullName evidence="1">Uncharacterized protein</fullName>
    </submittedName>
</protein>
<dbReference type="EMBL" id="BAABAS010000007">
    <property type="protein sequence ID" value="GAA4233877.1"/>
    <property type="molecule type" value="Genomic_DNA"/>
</dbReference>
<proteinExistence type="predicted"/>
<reference evidence="2" key="1">
    <citation type="journal article" date="2019" name="Int. J. Syst. Evol. Microbiol.">
        <title>The Global Catalogue of Microorganisms (GCM) 10K type strain sequencing project: providing services to taxonomists for standard genome sequencing and annotation.</title>
        <authorList>
            <consortium name="The Broad Institute Genomics Platform"/>
            <consortium name="The Broad Institute Genome Sequencing Center for Infectious Disease"/>
            <person name="Wu L."/>
            <person name="Ma J."/>
        </authorList>
    </citation>
    <scope>NUCLEOTIDE SEQUENCE [LARGE SCALE GENOMIC DNA]</scope>
    <source>
        <strain evidence="2">JCM 17440</strain>
    </source>
</reference>
<evidence type="ECO:0000313" key="2">
    <source>
        <dbReference type="Proteomes" id="UP001501710"/>
    </source>
</evidence>
<sequence>MSYMINGLRVPKELVSTIESGRWTPPREEEPTYLAVFGEPAVHPMFYDLDTMARENSHWPGLSEDEVFGKERPGESLGVDSRKSLLVADLGPDMPIALDYRLSENPRVIYLRNQSPTAWVYIAPDIGSLISQLEL</sequence>
<keyword evidence="2" id="KW-1185">Reference proteome</keyword>
<dbReference type="RefSeq" id="WP_344898262.1">
    <property type="nucleotide sequence ID" value="NZ_BAABAS010000007.1"/>
</dbReference>
<organism evidence="1 2">
    <name type="scientific">Actinomadura meridiana</name>
    <dbReference type="NCBI Taxonomy" id="559626"/>
    <lineage>
        <taxon>Bacteria</taxon>
        <taxon>Bacillati</taxon>
        <taxon>Actinomycetota</taxon>
        <taxon>Actinomycetes</taxon>
        <taxon>Streptosporangiales</taxon>
        <taxon>Thermomonosporaceae</taxon>
        <taxon>Actinomadura</taxon>
    </lineage>
</organism>